<name>A0A9P6TB11_9BASI</name>
<organism evidence="8 9">
    <name type="scientific">Cronartium quercuum f. sp. fusiforme G11</name>
    <dbReference type="NCBI Taxonomy" id="708437"/>
    <lineage>
        <taxon>Eukaryota</taxon>
        <taxon>Fungi</taxon>
        <taxon>Dikarya</taxon>
        <taxon>Basidiomycota</taxon>
        <taxon>Pucciniomycotina</taxon>
        <taxon>Pucciniomycetes</taxon>
        <taxon>Pucciniales</taxon>
        <taxon>Coleosporiaceae</taxon>
        <taxon>Cronartium</taxon>
    </lineage>
</organism>
<evidence type="ECO:0000256" key="7">
    <source>
        <dbReference type="RuleBase" id="RU365085"/>
    </source>
</evidence>
<sequence length="102" mass="11424">MNHNQTTTRAGRLLRKAIVLSFLYVLLHTEKISIPFVPKSIQAKIIPLAPWWFLISLGAYCLGVLGIGLLTVADCSQAYEELIKDIGMAKDDLRQRGIQLDE</sequence>
<keyword evidence="5 7" id="KW-1133">Transmembrane helix</keyword>
<accession>A0A9P6TB11</accession>
<dbReference type="GO" id="GO:0033185">
    <property type="term" value="C:dolichol-phosphate-mannose synthase complex"/>
    <property type="evidence" value="ECO:0007669"/>
    <property type="project" value="TreeGrafter"/>
</dbReference>
<comment type="pathway">
    <text evidence="7">Protein modification; protein glycosylation.</text>
</comment>
<dbReference type="PANTHER" id="PTHR16433">
    <property type="entry name" value="DOLICHOL-PHOSPHATE MANNOSYLTRANSFERASE SUBUNIT 3"/>
    <property type="match status" value="1"/>
</dbReference>
<comment type="subunit">
    <text evidence="7">Component of the dolichol-phosphate mannose (DPM) synthase complex.</text>
</comment>
<evidence type="ECO:0000256" key="2">
    <source>
        <dbReference type="ARBA" id="ARBA00010430"/>
    </source>
</evidence>
<protein>
    <recommendedName>
        <fullName evidence="7">Dolichol-phosphate mannosyltransferase subunit 3</fullName>
    </recommendedName>
</protein>
<evidence type="ECO:0000256" key="3">
    <source>
        <dbReference type="ARBA" id="ARBA00022692"/>
    </source>
</evidence>
<dbReference type="AlphaFoldDB" id="A0A9P6TB11"/>
<feature type="transmembrane region" description="Helical" evidence="7">
    <location>
        <begin position="12"/>
        <end position="29"/>
    </location>
</feature>
<evidence type="ECO:0000256" key="1">
    <source>
        <dbReference type="ARBA" id="ARBA00004477"/>
    </source>
</evidence>
<dbReference type="OrthoDB" id="2014333at2759"/>
<keyword evidence="4 7" id="KW-0256">Endoplasmic reticulum</keyword>
<evidence type="ECO:0000256" key="5">
    <source>
        <dbReference type="ARBA" id="ARBA00022989"/>
    </source>
</evidence>
<comment type="caution">
    <text evidence="8">The sequence shown here is derived from an EMBL/GenBank/DDBJ whole genome shotgun (WGS) entry which is preliminary data.</text>
</comment>
<gene>
    <name evidence="8" type="ORF">CROQUDRAFT_65332</name>
</gene>
<evidence type="ECO:0000313" key="8">
    <source>
        <dbReference type="EMBL" id="KAG0144158.1"/>
    </source>
</evidence>
<keyword evidence="3 7" id="KW-0812">Transmembrane</keyword>
<dbReference type="Pfam" id="PF08285">
    <property type="entry name" value="DPM3"/>
    <property type="match status" value="1"/>
</dbReference>
<evidence type="ECO:0000256" key="4">
    <source>
        <dbReference type="ARBA" id="ARBA00022824"/>
    </source>
</evidence>
<evidence type="ECO:0000313" key="9">
    <source>
        <dbReference type="Proteomes" id="UP000886653"/>
    </source>
</evidence>
<comment type="function">
    <text evidence="7">Stabilizer subunit of the dolichol-phosphate mannose (DPM) synthase complex; tethers catalytic subunit to the ER.</text>
</comment>
<reference evidence="8" key="1">
    <citation type="submission" date="2013-11" db="EMBL/GenBank/DDBJ databases">
        <title>Genome sequence of the fusiform rust pathogen reveals effectors for host alternation and coevolution with pine.</title>
        <authorList>
            <consortium name="DOE Joint Genome Institute"/>
            <person name="Smith K."/>
            <person name="Pendleton A."/>
            <person name="Kubisiak T."/>
            <person name="Anderson C."/>
            <person name="Salamov A."/>
            <person name="Aerts A."/>
            <person name="Riley R."/>
            <person name="Clum A."/>
            <person name="Lindquist E."/>
            <person name="Ence D."/>
            <person name="Campbell M."/>
            <person name="Kronenberg Z."/>
            <person name="Feau N."/>
            <person name="Dhillon B."/>
            <person name="Hamelin R."/>
            <person name="Burleigh J."/>
            <person name="Smith J."/>
            <person name="Yandell M."/>
            <person name="Nelson C."/>
            <person name="Grigoriev I."/>
            <person name="Davis J."/>
        </authorList>
    </citation>
    <scope>NUCLEOTIDE SEQUENCE</scope>
    <source>
        <strain evidence="8">G11</strain>
    </source>
</reference>
<dbReference type="InterPro" id="IPR013174">
    <property type="entry name" value="DPM3"/>
</dbReference>
<dbReference type="EMBL" id="MU167301">
    <property type="protein sequence ID" value="KAG0144158.1"/>
    <property type="molecule type" value="Genomic_DNA"/>
</dbReference>
<evidence type="ECO:0000256" key="6">
    <source>
        <dbReference type="ARBA" id="ARBA00023136"/>
    </source>
</evidence>
<dbReference type="GO" id="GO:0006506">
    <property type="term" value="P:GPI anchor biosynthetic process"/>
    <property type="evidence" value="ECO:0007669"/>
    <property type="project" value="TreeGrafter"/>
</dbReference>
<dbReference type="Proteomes" id="UP000886653">
    <property type="component" value="Unassembled WGS sequence"/>
</dbReference>
<proteinExistence type="inferred from homology"/>
<comment type="similarity">
    <text evidence="2 7">Belongs to the DPM3 family.</text>
</comment>
<feature type="transmembrane region" description="Helical" evidence="7">
    <location>
        <begin position="49"/>
        <end position="73"/>
    </location>
</feature>
<keyword evidence="6 7" id="KW-0472">Membrane</keyword>
<keyword evidence="9" id="KW-1185">Reference proteome</keyword>
<dbReference type="PANTHER" id="PTHR16433:SF0">
    <property type="entry name" value="DOLICHOL-PHOSPHATE MANNOSYLTRANSFERASE SUBUNIT 3"/>
    <property type="match status" value="1"/>
</dbReference>
<comment type="subcellular location">
    <subcellularLocation>
        <location evidence="1 7">Endoplasmic reticulum membrane</location>
        <topology evidence="1 7">Multi-pass membrane protein</topology>
    </subcellularLocation>
</comment>
<dbReference type="GO" id="GO:0005789">
    <property type="term" value="C:endoplasmic reticulum membrane"/>
    <property type="evidence" value="ECO:0007669"/>
    <property type="project" value="UniProtKB-SubCell"/>
</dbReference>